<protein>
    <submittedName>
        <fullName evidence="1">Uncharacterized protein</fullName>
    </submittedName>
</protein>
<comment type="caution">
    <text evidence="1">The sequence shown here is derived from an EMBL/GenBank/DDBJ whole genome shotgun (WGS) entry which is preliminary data.</text>
</comment>
<proteinExistence type="predicted"/>
<evidence type="ECO:0000313" key="1">
    <source>
        <dbReference type="EMBL" id="GFD52995.1"/>
    </source>
</evidence>
<organism evidence="1">
    <name type="scientific">Tanacetum cinerariifolium</name>
    <name type="common">Dalmatian daisy</name>
    <name type="synonym">Chrysanthemum cinerariifolium</name>
    <dbReference type="NCBI Taxonomy" id="118510"/>
    <lineage>
        <taxon>Eukaryota</taxon>
        <taxon>Viridiplantae</taxon>
        <taxon>Streptophyta</taxon>
        <taxon>Embryophyta</taxon>
        <taxon>Tracheophyta</taxon>
        <taxon>Spermatophyta</taxon>
        <taxon>Magnoliopsida</taxon>
        <taxon>eudicotyledons</taxon>
        <taxon>Gunneridae</taxon>
        <taxon>Pentapetalae</taxon>
        <taxon>asterids</taxon>
        <taxon>campanulids</taxon>
        <taxon>Asterales</taxon>
        <taxon>Asteraceae</taxon>
        <taxon>Asteroideae</taxon>
        <taxon>Anthemideae</taxon>
        <taxon>Anthemidinae</taxon>
        <taxon>Tanacetum</taxon>
    </lineage>
</organism>
<reference evidence="1" key="1">
    <citation type="journal article" date="2019" name="Sci. Rep.">
        <title>Draft genome of Tanacetum cinerariifolium, the natural source of mosquito coil.</title>
        <authorList>
            <person name="Yamashiro T."/>
            <person name="Shiraishi A."/>
            <person name="Satake H."/>
            <person name="Nakayama K."/>
        </authorList>
    </citation>
    <scope>NUCLEOTIDE SEQUENCE</scope>
</reference>
<sequence>GRRDGLVQGIRSVQSGWRAARMTARRISIWVPQRQRLAESSLRISDSLGCGLRSSKALAVMIMPFMQ</sequence>
<gene>
    <name evidence="1" type="ORF">Tci_924964</name>
</gene>
<dbReference type="EMBL" id="BKCJ011788801">
    <property type="protein sequence ID" value="GFD52995.1"/>
    <property type="molecule type" value="Genomic_DNA"/>
</dbReference>
<accession>A0A699WZP2</accession>
<feature type="non-terminal residue" evidence="1">
    <location>
        <position position="1"/>
    </location>
</feature>
<dbReference type="AlphaFoldDB" id="A0A699WZP2"/>
<name>A0A699WZP2_TANCI</name>